<dbReference type="AlphaFoldDB" id="A0A8H3TQH6"/>
<evidence type="ECO:0000256" key="1">
    <source>
        <dbReference type="SAM" id="MobiDB-lite"/>
    </source>
</evidence>
<keyword evidence="4" id="KW-1185">Reference proteome</keyword>
<organism evidence="3 4">
    <name type="scientific">Naganishia liquefaciens</name>
    <dbReference type="NCBI Taxonomy" id="104408"/>
    <lineage>
        <taxon>Eukaryota</taxon>
        <taxon>Fungi</taxon>
        <taxon>Dikarya</taxon>
        <taxon>Basidiomycota</taxon>
        <taxon>Agaricomycotina</taxon>
        <taxon>Tremellomycetes</taxon>
        <taxon>Filobasidiales</taxon>
        <taxon>Filobasidiaceae</taxon>
        <taxon>Naganishia</taxon>
    </lineage>
</organism>
<keyword evidence="2" id="KW-1133">Transmembrane helix</keyword>
<feature type="region of interest" description="Disordered" evidence="1">
    <location>
        <begin position="94"/>
        <end position="115"/>
    </location>
</feature>
<comment type="caution">
    <text evidence="3">The sequence shown here is derived from an EMBL/GenBank/DDBJ whole genome shotgun (WGS) entry which is preliminary data.</text>
</comment>
<evidence type="ECO:0000313" key="4">
    <source>
        <dbReference type="Proteomes" id="UP000620104"/>
    </source>
</evidence>
<feature type="compositionally biased region" description="Basic and acidic residues" evidence="1">
    <location>
        <begin position="95"/>
        <end position="105"/>
    </location>
</feature>
<dbReference type="Proteomes" id="UP000620104">
    <property type="component" value="Unassembled WGS sequence"/>
</dbReference>
<dbReference type="EMBL" id="BLZA01000010">
    <property type="protein sequence ID" value="GHJ85094.1"/>
    <property type="molecule type" value="Genomic_DNA"/>
</dbReference>
<sequence length="115" mass="12967">MPDGRMGRVKWLLITAVIIEILSLLVATSAIAPYVNQILNPFERVAKMVEIHYLMVIYFRCHPEEASSIAEELGIRDVQAFEDRMTGRLVYSGVEGKRKGSEKKRNQSLANDCAV</sequence>
<accession>A0A8H3TQH6</accession>
<feature type="transmembrane region" description="Helical" evidence="2">
    <location>
        <begin position="12"/>
        <end position="35"/>
    </location>
</feature>
<protein>
    <submittedName>
        <fullName evidence="3">Uncharacterized protein</fullName>
    </submittedName>
</protein>
<gene>
    <name evidence="3" type="ORF">NliqN6_1496</name>
</gene>
<reference evidence="3" key="1">
    <citation type="submission" date="2020-07" db="EMBL/GenBank/DDBJ databases">
        <title>Draft Genome Sequence of a Deep-Sea Yeast, Naganishia (Cryptococcus) liquefaciens strain N6.</title>
        <authorList>
            <person name="Han Y.W."/>
            <person name="Kajitani R."/>
            <person name="Morimoto H."/>
            <person name="Parhat M."/>
            <person name="Tsubouchi H."/>
            <person name="Bakenova O."/>
            <person name="Ogata M."/>
            <person name="Argunhan B."/>
            <person name="Aoki R."/>
            <person name="Kajiwara S."/>
            <person name="Itoh T."/>
            <person name="Iwasaki H."/>
        </authorList>
    </citation>
    <scope>NUCLEOTIDE SEQUENCE</scope>
    <source>
        <strain evidence="3">N6</strain>
    </source>
</reference>
<name>A0A8H3TQH6_9TREE</name>
<keyword evidence="2" id="KW-0812">Transmembrane</keyword>
<keyword evidence="2" id="KW-0472">Membrane</keyword>
<dbReference type="OrthoDB" id="10602944at2759"/>
<evidence type="ECO:0000256" key="2">
    <source>
        <dbReference type="SAM" id="Phobius"/>
    </source>
</evidence>
<evidence type="ECO:0000313" key="3">
    <source>
        <dbReference type="EMBL" id="GHJ85094.1"/>
    </source>
</evidence>
<proteinExistence type="predicted"/>